<proteinExistence type="predicted"/>
<organism evidence="1">
    <name type="scientific">Theileria annulata</name>
    <dbReference type="NCBI Taxonomy" id="5874"/>
    <lineage>
        <taxon>Eukaryota</taxon>
        <taxon>Sar</taxon>
        <taxon>Alveolata</taxon>
        <taxon>Apicomplexa</taxon>
        <taxon>Aconoidasida</taxon>
        <taxon>Piroplasmida</taxon>
        <taxon>Theileriidae</taxon>
        <taxon>Theileria</taxon>
    </lineage>
</organism>
<name>A0A3B0MP61_THEAN</name>
<protein>
    <recommendedName>
        <fullName evidence="3">WD domain, G-beta repeat</fullName>
    </recommendedName>
</protein>
<dbReference type="EMBL" id="UIVT01000002">
    <property type="protein sequence ID" value="SVP91907.1"/>
    <property type="molecule type" value="Genomic_DNA"/>
</dbReference>
<sequence length="205" mass="23014">MSEFKSIAEFKLESQPDCIHPGLVDSFAACCYRYDSGYGVSCISSECKLAQYYISSSESNSSETNGHTINISKKSEIKLLEQDPLPIPLSLSTFDDHASQASTSQTWTSSFHPQNPNLILTGSDDCSIKLFDVRSGFDPVYSERRFDNCLYKFDFRNLSSFLEHHRFKTPIWYLDFVTSEDGTLESLHVSGCHDGSALYDTSGTF</sequence>
<dbReference type="Gene3D" id="2.130.10.10">
    <property type="entry name" value="YVTN repeat-like/Quinoprotein amine dehydrogenase"/>
    <property type="match status" value="1"/>
</dbReference>
<dbReference type="VEuPathDB" id="PiroplasmaDB:TA11750"/>
<dbReference type="EMBL" id="UIVS01000002">
    <property type="protein sequence ID" value="SVP92183.1"/>
    <property type="molecule type" value="Genomic_DNA"/>
</dbReference>
<dbReference type="AlphaFoldDB" id="A0A3B0MP61"/>
<dbReference type="InterPro" id="IPR036322">
    <property type="entry name" value="WD40_repeat_dom_sf"/>
</dbReference>
<reference evidence="1" key="1">
    <citation type="submission" date="2018-07" db="EMBL/GenBank/DDBJ databases">
        <authorList>
            <person name="Quirk P.G."/>
            <person name="Krulwich T.A."/>
        </authorList>
    </citation>
    <scope>NUCLEOTIDE SEQUENCE</scope>
    <source>
        <strain evidence="1">Anand</strain>
    </source>
</reference>
<gene>
    <name evidence="1" type="ORF">TAT_000199400</name>
    <name evidence="2" type="ORF">TAV_000199700</name>
</gene>
<evidence type="ECO:0000313" key="1">
    <source>
        <dbReference type="EMBL" id="SVP91907.1"/>
    </source>
</evidence>
<dbReference type="SUPFAM" id="SSF50978">
    <property type="entry name" value="WD40 repeat-like"/>
    <property type="match status" value="1"/>
</dbReference>
<accession>A0A3B0MP61</accession>
<evidence type="ECO:0008006" key="3">
    <source>
        <dbReference type="Google" id="ProtNLM"/>
    </source>
</evidence>
<evidence type="ECO:0000313" key="2">
    <source>
        <dbReference type="EMBL" id="SVP92183.1"/>
    </source>
</evidence>
<dbReference type="InterPro" id="IPR015943">
    <property type="entry name" value="WD40/YVTN_repeat-like_dom_sf"/>
</dbReference>